<dbReference type="SMART" id="SM00487">
    <property type="entry name" value="DEXDc"/>
    <property type="match status" value="1"/>
</dbReference>
<keyword evidence="6" id="KW-0694">RNA-binding</keyword>
<dbReference type="SMART" id="SM00490">
    <property type="entry name" value="HELICc"/>
    <property type="match status" value="1"/>
</dbReference>
<evidence type="ECO:0000259" key="11">
    <source>
        <dbReference type="PROSITE" id="PS51192"/>
    </source>
</evidence>
<comment type="similarity">
    <text evidence="7">Belongs to the DEAD box helicase family. DDX52/ROK1 subfamily.</text>
</comment>
<keyword evidence="14" id="KW-1185">Reference proteome</keyword>
<evidence type="ECO:0000256" key="3">
    <source>
        <dbReference type="ARBA" id="ARBA00022801"/>
    </source>
</evidence>
<comment type="catalytic activity">
    <reaction evidence="8">
        <text>ATP + H2O = ADP + phosphate + H(+)</text>
        <dbReference type="Rhea" id="RHEA:13065"/>
        <dbReference type="ChEBI" id="CHEBI:15377"/>
        <dbReference type="ChEBI" id="CHEBI:15378"/>
        <dbReference type="ChEBI" id="CHEBI:30616"/>
        <dbReference type="ChEBI" id="CHEBI:43474"/>
        <dbReference type="ChEBI" id="CHEBI:456216"/>
        <dbReference type="EC" id="3.6.4.13"/>
    </reaction>
</comment>
<feature type="domain" description="Helicase ATP-binding" evidence="11">
    <location>
        <begin position="159"/>
        <end position="353"/>
    </location>
</feature>
<dbReference type="PANTHER" id="PTHR47959">
    <property type="entry name" value="ATP-DEPENDENT RNA HELICASE RHLE-RELATED"/>
    <property type="match status" value="1"/>
</dbReference>
<dbReference type="PROSITE" id="PS51192">
    <property type="entry name" value="HELICASE_ATP_BIND_1"/>
    <property type="match status" value="1"/>
</dbReference>
<evidence type="ECO:0000256" key="2">
    <source>
        <dbReference type="ARBA" id="ARBA00022741"/>
    </source>
</evidence>
<dbReference type="InterPro" id="IPR050079">
    <property type="entry name" value="DEAD_box_RNA_helicase"/>
</dbReference>
<feature type="region of interest" description="Disordered" evidence="10">
    <location>
        <begin position="523"/>
        <end position="598"/>
    </location>
</feature>
<evidence type="ECO:0000256" key="1">
    <source>
        <dbReference type="ARBA" id="ARBA00012552"/>
    </source>
</evidence>
<dbReference type="GO" id="GO:0005829">
    <property type="term" value="C:cytosol"/>
    <property type="evidence" value="ECO:0007669"/>
    <property type="project" value="TreeGrafter"/>
</dbReference>
<evidence type="ECO:0000259" key="12">
    <source>
        <dbReference type="PROSITE" id="PS51194"/>
    </source>
</evidence>
<dbReference type="GO" id="GO:0003723">
    <property type="term" value="F:RNA binding"/>
    <property type="evidence" value="ECO:0007669"/>
    <property type="project" value="UniProtKB-KW"/>
</dbReference>
<dbReference type="InterPro" id="IPR011545">
    <property type="entry name" value="DEAD/DEAH_box_helicase_dom"/>
</dbReference>
<evidence type="ECO:0000256" key="7">
    <source>
        <dbReference type="ARBA" id="ARBA00024355"/>
    </source>
</evidence>
<keyword evidence="3 9" id="KW-0378">Hydrolase</keyword>
<feature type="compositionally biased region" description="Basic and acidic residues" evidence="10">
    <location>
        <begin position="564"/>
        <end position="589"/>
    </location>
</feature>
<keyword evidence="2 9" id="KW-0547">Nucleotide-binding</keyword>
<dbReference type="InterPro" id="IPR001650">
    <property type="entry name" value="Helicase_C-like"/>
</dbReference>
<evidence type="ECO:0000256" key="10">
    <source>
        <dbReference type="SAM" id="MobiDB-lite"/>
    </source>
</evidence>
<dbReference type="CDD" id="cd18787">
    <property type="entry name" value="SF2_C_DEAD"/>
    <property type="match status" value="1"/>
</dbReference>
<feature type="region of interest" description="Disordered" evidence="10">
    <location>
        <begin position="68"/>
        <end position="117"/>
    </location>
</feature>
<dbReference type="PROSITE" id="PS51194">
    <property type="entry name" value="HELICASE_CTER"/>
    <property type="match status" value="1"/>
</dbReference>
<evidence type="ECO:0000256" key="9">
    <source>
        <dbReference type="RuleBase" id="RU000492"/>
    </source>
</evidence>
<dbReference type="Proteomes" id="UP000620104">
    <property type="component" value="Unassembled WGS sequence"/>
</dbReference>
<dbReference type="EC" id="3.6.4.13" evidence="1"/>
<organism evidence="13 14">
    <name type="scientific">Naganishia liquefaciens</name>
    <dbReference type="NCBI Taxonomy" id="104408"/>
    <lineage>
        <taxon>Eukaryota</taxon>
        <taxon>Fungi</taxon>
        <taxon>Dikarya</taxon>
        <taxon>Basidiomycota</taxon>
        <taxon>Agaricomycotina</taxon>
        <taxon>Tremellomycetes</taxon>
        <taxon>Filobasidiales</taxon>
        <taxon>Filobasidiaceae</taxon>
        <taxon>Naganishia</taxon>
    </lineage>
</organism>
<proteinExistence type="inferred from homology"/>
<comment type="caution">
    <text evidence="13">The sequence shown here is derived from an EMBL/GenBank/DDBJ whole genome shotgun (WGS) entry which is preliminary data.</text>
</comment>
<dbReference type="GO" id="GO:0003724">
    <property type="term" value="F:RNA helicase activity"/>
    <property type="evidence" value="ECO:0007669"/>
    <property type="project" value="UniProtKB-EC"/>
</dbReference>
<keyword evidence="4 9" id="KW-0347">Helicase</keyword>
<dbReference type="Pfam" id="PF00270">
    <property type="entry name" value="DEAD"/>
    <property type="match status" value="1"/>
</dbReference>
<protein>
    <recommendedName>
        <fullName evidence="1">RNA helicase</fullName>
        <ecNumber evidence="1">3.6.4.13</ecNumber>
    </recommendedName>
</protein>
<dbReference type="Gene3D" id="3.40.50.300">
    <property type="entry name" value="P-loop containing nucleotide triphosphate hydrolases"/>
    <property type="match status" value="2"/>
</dbReference>
<dbReference type="PROSITE" id="PS00039">
    <property type="entry name" value="DEAD_ATP_HELICASE"/>
    <property type="match status" value="1"/>
</dbReference>
<evidence type="ECO:0000313" key="14">
    <source>
        <dbReference type="Proteomes" id="UP000620104"/>
    </source>
</evidence>
<accession>A0A8H3YF34</accession>
<evidence type="ECO:0000313" key="13">
    <source>
        <dbReference type="EMBL" id="GHJ86873.1"/>
    </source>
</evidence>
<dbReference type="InterPro" id="IPR000629">
    <property type="entry name" value="RNA-helicase_DEAD-box_CS"/>
</dbReference>
<dbReference type="GO" id="GO:0016787">
    <property type="term" value="F:hydrolase activity"/>
    <property type="evidence" value="ECO:0007669"/>
    <property type="project" value="UniProtKB-KW"/>
</dbReference>
<evidence type="ECO:0000256" key="5">
    <source>
        <dbReference type="ARBA" id="ARBA00022840"/>
    </source>
</evidence>
<dbReference type="SUPFAM" id="SSF52540">
    <property type="entry name" value="P-loop containing nucleoside triphosphate hydrolases"/>
    <property type="match status" value="1"/>
</dbReference>
<reference evidence="13" key="1">
    <citation type="submission" date="2020-07" db="EMBL/GenBank/DDBJ databases">
        <title>Draft Genome Sequence of a Deep-Sea Yeast, Naganishia (Cryptococcus) liquefaciens strain N6.</title>
        <authorList>
            <person name="Han Y.W."/>
            <person name="Kajitani R."/>
            <person name="Morimoto H."/>
            <person name="Parhat M."/>
            <person name="Tsubouchi H."/>
            <person name="Bakenova O."/>
            <person name="Ogata M."/>
            <person name="Argunhan B."/>
            <person name="Aoki R."/>
            <person name="Kajiwara S."/>
            <person name="Itoh T."/>
            <person name="Iwasaki H."/>
        </authorList>
    </citation>
    <scope>NUCLEOTIDE SEQUENCE</scope>
    <source>
        <strain evidence="13">N6</strain>
    </source>
</reference>
<dbReference type="OrthoDB" id="360161at2759"/>
<dbReference type="GO" id="GO:0005524">
    <property type="term" value="F:ATP binding"/>
    <property type="evidence" value="ECO:0007669"/>
    <property type="project" value="UniProtKB-KW"/>
</dbReference>
<dbReference type="Pfam" id="PF00271">
    <property type="entry name" value="Helicase_C"/>
    <property type="match status" value="1"/>
</dbReference>
<gene>
    <name evidence="13" type="ORF">NliqN6_3275</name>
</gene>
<evidence type="ECO:0000256" key="4">
    <source>
        <dbReference type="ARBA" id="ARBA00022806"/>
    </source>
</evidence>
<evidence type="ECO:0000256" key="6">
    <source>
        <dbReference type="ARBA" id="ARBA00022884"/>
    </source>
</evidence>
<dbReference type="InterPro" id="IPR027417">
    <property type="entry name" value="P-loop_NTPase"/>
</dbReference>
<feature type="domain" description="Helicase C-terminal" evidence="12">
    <location>
        <begin position="365"/>
        <end position="527"/>
    </location>
</feature>
<dbReference type="PANTHER" id="PTHR47959:SF15">
    <property type="entry name" value="RNA HELICASE"/>
    <property type="match status" value="1"/>
</dbReference>
<name>A0A8H3YF34_9TREE</name>
<evidence type="ECO:0000256" key="8">
    <source>
        <dbReference type="ARBA" id="ARBA00047984"/>
    </source>
</evidence>
<dbReference type="EMBL" id="BLZA01000019">
    <property type="protein sequence ID" value="GHJ86873.1"/>
    <property type="molecule type" value="Genomic_DNA"/>
</dbReference>
<keyword evidence="5 9" id="KW-0067">ATP-binding</keyword>
<dbReference type="AlphaFoldDB" id="A0A8H3YF34"/>
<dbReference type="InterPro" id="IPR014001">
    <property type="entry name" value="Helicase_ATP-bd"/>
</dbReference>
<sequence length="598" mass="65672">MSSSAFQLLSMGGTSFNKKKFGREHALFNKGDASAKGMNHLISESSTAEPGHLPSELDFFASVEHTGSKSFQSKSNKRKRNDEGTSRQARLPIRTPSPEPEDVAGPPVQKISLSGPEPLPKSFKTFEEFLPTSDESLKKNLRKHGVHHLWGVQGAVAGTLMDESKRDVMVIAPTGSGKTLSYLLPLMVRLGRPCRSAFKLFKNGDAPTPGEQGIRAIIVLPTHELALQIHNEVLKLCEGHAWRTMLLEKATEKAVIDSAKSEEGSVALGLDILVATPERLHKLVSSETLPLHETRYLLLDEADRLLGSDFLPQVEPIVKACVHPALQKAFLSATMEAGPEALAKTWLRDEGVRIVVGLKDAATTTVEQRLQFCGSEIGKLLALRNDIAAGQLPPPALIFVQSIERADDLYKELVLDGLRVGVVHSNRTKAKREEAVRDFREGKTWVLIVTELMARGLDFKGVEVVVNYDFPQTVQSYIHRIGRTGRAGRSGKAITYFTLEDGPYVRTIANVMKTAGANVEPWMLNMPKPSKNMKKARKMKPVERKEVGGGGKNPIKGDVKRKHAIIEASKKRKSKGVDTKKSGVSKEADSQLQVDLDE</sequence>